<dbReference type="PANTHER" id="PTHR34106:SF5">
    <property type="entry name" value="GLYCOSIDASE"/>
    <property type="match status" value="1"/>
</dbReference>
<dbReference type="OrthoDB" id="9776657at2"/>
<evidence type="ECO:0000256" key="2">
    <source>
        <dbReference type="ARBA" id="ARBA00022679"/>
    </source>
</evidence>
<dbReference type="GO" id="GO:0016798">
    <property type="term" value="F:hydrolase activity, acting on glycosyl bonds"/>
    <property type="evidence" value="ECO:0007669"/>
    <property type="project" value="UniProtKB-KW"/>
</dbReference>
<evidence type="ECO:0000256" key="3">
    <source>
        <dbReference type="ARBA" id="ARBA00024356"/>
    </source>
</evidence>
<name>A0A068NZ46_FIMGI</name>
<comment type="similarity">
    <text evidence="3">Belongs to the glycosyl hydrolase 130 family.</text>
</comment>
<reference evidence="4 5" key="1">
    <citation type="journal article" date="2014" name="PLoS ONE">
        <title>The first complete genome sequence of the class fimbriimonadia in the phylum armatimonadetes.</title>
        <authorList>
            <person name="Hu Z.Y."/>
            <person name="Wang Y.Z."/>
            <person name="Im W.T."/>
            <person name="Wang S.Y."/>
            <person name="Zhao G.P."/>
            <person name="Zheng H.J."/>
            <person name="Quan Z.X."/>
        </authorList>
    </citation>
    <scope>NUCLEOTIDE SEQUENCE [LARGE SCALE GENOMIC DNA]</scope>
    <source>
        <strain evidence="4">Gsoil 348</strain>
    </source>
</reference>
<accession>A0A068NZ46</accession>
<dbReference type="Pfam" id="PF04041">
    <property type="entry name" value="Glyco_hydro_130"/>
    <property type="match status" value="2"/>
</dbReference>
<dbReference type="CDD" id="cd18610">
    <property type="entry name" value="GH130_BT3780-like"/>
    <property type="match status" value="1"/>
</dbReference>
<sequence>MSTPWQIGPFTKLDESNPVLGPSAESKWTCPLAGSIAWEEKDVFNPAAVARDGAIHLLYRSEDTVGKHLGTSRIGLAVSDDGLAFRREAEPVLFPANDALRGYEWEGGCEDPRVCGTEDGGYLMTYTAYDGVKARLCVATSSDLRTWTKHGLAFPEMPDLWSKSGAIVCRVDGERLVATQLRGQYWMYWGESYIFAATSDDLIHWRPVVHPTQAARSDQAGMPSAPDIAARWSPAEVGVTASDREALVAVIRPRTGRFDSVLVEPGPPAVITEHGIVLMYHGKNDGSTYSVGQLLLDPLDPTAVLARTAEPFLFPERQYEVTGQVGNVCFAEGLVPFGDRWLLYYGTADSKIAVASAPRLS</sequence>
<protein>
    <submittedName>
        <fullName evidence="4">Glycosidase related protein</fullName>
    </submittedName>
</protein>
<evidence type="ECO:0000313" key="4">
    <source>
        <dbReference type="EMBL" id="AIE87939.1"/>
    </source>
</evidence>
<dbReference type="Gene3D" id="2.115.10.20">
    <property type="entry name" value="Glycosyl hydrolase domain, family 43"/>
    <property type="match status" value="1"/>
</dbReference>
<dbReference type="AlphaFoldDB" id="A0A068NZ46"/>
<keyword evidence="2" id="KW-0808">Transferase</keyword>
<keyword evidence="4" id="KW-0378">Hydrolase</keyword>
<evidence type="ECO:0000313" key="5">
    <source>
        <dbReference type="Proteomes" id="UP000027982"/>
    </source>
</evidence>
<dbReference type="HOGENOM" id="CLU_046648_3_0_0"/>
<dbReference type="GO" id="GO:0016757">
    <property type="term" value="F:glycosyltransferase activity"/>
    <property type="evidence" value="ECO:0007669"/>
    <property type="project" value="UniProtKB-KW"/>
</dbReference>
<gene>
    <name evidence="4" type="ORF">OP10G_4571</name>
</gene>
<dbReference type="KEGG" id="fgi:OP10G_4571"/>
<keyword evidence="5" id="KW-1185">Reference proteome</keyword>
<organism evidence="4 5">
    <name type="scientific">Fimbriimonas ginsengisoli Gsoil 348</name>
    <dbReference type="NCBI Taxonomy" id="661478"/>
    <lineage>
        <taxon>Bacteria</taxon>
        <taxon>Bacillati</taxon>
        <taxon>Armatimonadota</taxon>
        <taxon>Fimbriimonadia</taxon>
        <taxon>Fimbriimonadales</taxon>
        <taxon>Fimbriimonadaceae</taxon>
        <taxon>Fimbriimonas</taxon>
    </lineage>
</organism>
<dbReference type="InterPro" id="IPR007184">
    <property type="entry name" value="Mannoside_phosphorylase"/>
</dbReference>
<dbReference type="SUPFAM" id="SSF75005">
    <property type="entry name" value="Arabinanase/levansucrase/invertase"/>
    <property type="match status" value="1"/>
</dbReference>
<keyword evidence="1" id="KW-0328">Glycosyltransferase</keyword>
<dbReference type="RefSeq" id="WP_025228187.1">
    <property type="nucleotide sequence ID" value="NZ_CP007139.1"/>
</dbReference>
<evidence type="ECO:0000256" key="1">
    <source>
        <dbReference type="ARBA" id="ARBA00022676"/>
    </source>
</evidence>
<dbReference type="Proteomes" id="UP000027982">
    <property type="component" value="Chromosome"/>
</dbReference>
<dbReference type="EMBL" id="CP007139">
    <property type="protein sequence ID" value="AIE87939.1"/>
    <property type="molecule type" value="Genomic_DNA"/>
</dbReference>
<dbReference type="InterPro" id="IPR023296">
    <property type="entry name" value="Glyco_hydro_beta-prop_sf"/>
</dbReference>
<proteinExistence type="inferred from homology"/>
<dbReference type="PANTHER" id="PTHR34106">
    <property type="entry name" value="GLYCOSIDASE"/>
    <property type="match status" value="1"/>
</dbReference>
<keyword evidence="4" id="KW-0326">Glycosidase</keyword>
<dbReference type="STRING" id="661478.OP10G_4571"/>
<dbReference type="PIRSF" id="PIRSF016202">
    <property type="entry name" value="PH1107"/>
    <property type="match status" value="1"/>
</dbReference>
<dbReference type="eggNOG" id="COG2152">
    <property type="taxonomic scope" value="Bacteria"/>
</dbReference>